<dbReference type="Proteomes" id="UP000319219">
    <property type="component" value="Unassembled WGS sequence"/>
</dbReference>
<organism evidence="3 4">
    <name type="scientific">Paenibacillus ottowii</name>
    <dbReference type="NCBI Taxonomy" id="2315729"/>
    <lineage>
        <taxon>Bacteria</taxon>
        <taxon>Bacillati</taxon>
        <taxon>Bacillota</taxon>
        <taxon>Bacilli</taxon>
        <taxon>Bacillales</taxon>
        <taxon>Paenibacillaceae</taxon>
        <taxon>Paenibacillus</taxon>
    </lineage>
</organism>
<evidence type="ECO:0000259" key="2">
    <source>
        <dbReference type="Pfam" id="PF18857"/>
    </source>
</evidence>
<dbReference type="EMBL" id="VIJZ01000008">
    <property type="protein sequence ID" value="TQR97302.1"/>
    <property type="molecule type" value="Genomic_DNA"/>
</dbReference>
<sequence length="1464" mass="160562">MASRYEQFVEQQRKRAQQIKTDALNGTLQRQQPQQRMNRRTAAFEANVSANPKLTDTSVLSALPDALKIGPGFIENSTLARASAGNQKAKDTYKAATGLDIQPLQGPPNPTEYQLRISDIRRTAQEHPYMKYIQPFAEWGTGVMSDTDAGNFANRMISTGGGMVIGDRPYYNVTTGNATADKVADYAGNIGGVLAMGFNPAAPGVKGQNLLTGPLEAAEGVLATRAGNALTNTISRQATRIPGVSAGTADRFTRGALTGAAAGAVGNTAIGINHDQTTGREMLHNAAVGAAFGAGGDVALRSLGGGVRTALTKIKGDRPIQEIEEMLALPLGRTDQRMAQARQRSNISTSEGTIVNPTDWRPEPLALPSGRNAAATTGRLASNPYRVKFENLMRVANQTEFTPGREAEELEQLWGSMANRQDPGLSELIDRAYPATRRQATPDLIQTARQNQATREKFGVPLPVRETQANTFIGEAAAPRQRFINTETNQVQRVGKASMNTQRTFDISDPAVPNYLRVRQAKMEAGNARVKSGFKQDIADEAAVSPTNDIPSAPVNAAPMKQNWFTNLFGNGGVGISPFGSSKRINAGPLTTADQIVRNSIKNDVAGIKSTVTAEARAAYHNIVDRLDPLKKIGEDTYEAAMDATARSNNIANTIVRDKFVTPEGQVIGPSLNDIFKKVARGQDKAFVDYLTLRHAKTRIARGEKVYAESLGMTPDKIQARIEVLNKRHPGFKEVAQEWDQFNENILRYYGVKEGLISENLFKSLRQENPNYSPMRRQFKRSEKPGRKFLAKTTSSSFSGQKAPLQKVSPTGSMRDIVDPRKTTVEMVGAWTNASMNNRVMQSIVSVVAKNPEQYRGVAEIVQKPKGIKDLRKILQEDGMDDFVEAMNDDFKNLFKTTRMDQDNIVRAMVKGEPVYVQIHDPEMVKTLIGMGPQASNILIDVASAFSNATKRGATGLFAPVFAIKSTTMDLAQSAIQSRQPLKQAGYTVYSIFSGIGDRLRIPGLKNLAEEYRRAGGEYSAALKGDRKLNRNISAMTRDPLLTPKGIVKGAGKLAATPFKMLESVGNIAENAPRMAAYKLELQRLGGERTPENIRQAMKHARESTVNFSRRGALSRDIEAISPYSNAAVQGTYRVLKGLKQNPVRTLGAIAMVSVLPKIYEYSQFSDDPDYDLIPTRERYRFLYISKNDDGTFNKIPMEPQYNSFGEITIEALRHFKDNDPHAFKDAMDSIVDVWTPPVVSGALKGITRGGGPLESLKGVFNSTILSPGVALVSNEDYAGRPIESQDLEGNSPINRYDERTSGVAIKLGETLNMSPKKVDYLLRAYGGDPARLILPLTSEQGAGDPTKTLLRNFISDPQFSNTLNDDFYRAKDKLTQAYKDLQDGKGNIPTWYNDELRKTVTSQANGSLSKRLSELRNQKREIGSNISLSPREVTEQQRVIQQEINKTLIDINQQLEEAGVPLR</sequence>
<dbReference type="InterPro" id="IPR040561">
    <property type="entry name" value="LPD38"/>
</dbReference>
<accession>A0ABY3B0U4</accession>
<name>A0ABY3B0U4_9BACL</name>
<dbReference type="Pfam" id="PF18857">
    <property type="entry name" value="LPD38"/>
    <property type="match status" value="1"/>
</dbReference>
<protein>
    <recommendedName>
        <fullName evidence="2">Large polyvalent protein associated domain-containing protein</fullName>
    </recommendedName>
</protein>
<gene>
    <name evidence="3" type="ORF">FKV70_18905</name>
</gene>
<feature type="compositionally biased region" description="Polar residues" evidence="1">
    <location>
        <begin position="343"/>
        <end position="356"/>
    </location>
</feature>
<dbReference type="RefSeq" id="WP_142613817.1">
    <property type="nucleotide sequence ID" value="NZ_VIJZ01000008.1"/>
</dbReference>
<evidence type="ECO:0000313" key="4">
    <source>
        <dbReference type="Proteomes" id="UP000319219"/>
    </source>
</evidence>
<feature type="domain" description="Large polyvalent protein associated" evidence="2">
    <location>
        <begin position="1168"/>
        <end position="1346"/>
    </location>
</feature>
<keyword evidence="4" id="KW-1185">Reference proteome</keyword>
<evidence type="ECO:0000256" key="1">
    <source>
        <dbReference type="SAM" id="MobiDB-lite"/>
    </source>
</evidence>
<reference evidence="3 4" key="1">
    <citation type="submission" date="2019-07" db="EMBL/GenBank/DDBJ databases">
        <title>Paenibacillus ottowii sp. nov. isolated from a fermentation system processing bovine manure.</title>
        <authorList>
            <person name="Velazquez L.F."/>
            <person name="Rajbanshi S."/>
            <person name="Guan S."/>
            <person name="Hinchee M."/>
            <person name="Welsh A."/>
        </authorList>
    </citation>
    <scope>NUCLEOTIDE SEQUENCE [LARGE SCALE GENOMIC DNA]</scope>
    <source>
        <strain evidence="3 4">MS2379</strain>
    </source>
</reference>
<feature type="region of interest" description="Disordered" evidence="1">
    <location>
        <begin position="343"/>
        <end position="375"/>
    </location>
</feature>
<comment type="caution">
    <text evidence="3">The sequence shown here is derived from an EMBL/GenBank/DDBJ whole genome shotgun (WGS) entry which is preliminary data.</text>
</comment>
<evidence type="ECO:0000313" key="3">
    <source>
        <dbReference type="EMBL" id="TQR97302.1"/>
    </source>
</evidence>
<proteinExistence type="predicted"/>